<keyword evidence="11" id="KW-1185">Reference proteome</keyword>
<protein>
    <recommendedName>
        <fullName evidence="1">RNA-directed DNA polymerase</fullName>
        <ecNumber evidence="1">2.7.7.49</ecNumber>
    </recommendedName>
</protein>
<dbReference type="Pfam" id="PF17919">
    <property type="entry name" value="RT_RNaseH_2"/>
    <property type="match status" value="1"/>
</dbReference>
<dbReference type="GO" id="GO:0003964">
    <property type="term" value="F:RNA-directed DNA polymerase activity"/>
    <property type="evidence" value="ECO:0007669"/>
    <property type="project" value="UniProtKB-EC"/>
</dbReference>
<evidence type="ECO:0000259" key="9">
    <source>
        <dbReference type="PROSITE" id="PS50878"/>
    </source>
</evidence>
<feature type="compositionally biased region" description="Basic and acidic residues" evidence="8">
    <location>
        <begin position="575"/>
        <end position="589"/>
    </location>
</feature>
<dbReference type="InterPro" id="IPR001584">
    <property type="entry name" value="Integrase_cat-core"/>
</dbReference>
<dbReference type="Gene3D" id="3.10.10.10">
    <property type="entry name" value="HIV Type 1 Reverse Transcriptase, subunit A, domain 1"/>
    <property type="match status" value="1"/>
</dbReference>
<dbReference type="Proteomes" id="UP000887566">
    <property type="component" value="Unplaced"/>
</dbReference>
<feature type="region of interest" description="Disordered" evidence="8">
    <location>
        <begin position="2618"/>
        <end position="2689"/>
    </location>
</feature>
<dbReference type="PROSITE" id="PS50994">
    <property type="entry name" value="INTEGRASE"/>
    <property type="match status" value="1"/>
</dbReference>
<feature type="region of interest" description="Disordered" evidence="8">
    <location>
        <begin position="1"/>
        <end position="53"/>
    </location>
</feature>
<proteinExistence type="predicted"/>
<evidence type="ECO:0000256" key="2">
    <source>
        <dbReference type="ARBA" id="ARBA00022679"/>
    </source>
</evidence>
<dbReference type="Gene3D" id="3.30.70.270">
    <property type="match status" value="2"/>
</dbReference>
<feature type="region of interest" description="Disordered" evidence="8">
    <location>
        <begin position="302"/>
        <end position="344"/>
    </location>
</feature>
<feature type="compositionally biased region" description="Basic and acidic residues" evidence="8">
    <location>
        <begin position="16"/>
        <end position="53"/>
    </location>
</feature>
<dbReference type="InterPro" id="IPR021109">
    <property type="entry name" value="Peptidase_aspartic_dom_sf"/>
</dbReference>
<name>A0A914WSC6_9BILA</name>
<feature type="region of interest" description="Disordered" evidence="8">
    <location>
        <begin position="573"/>
        <end position="643"/>
    </location>
</feature>
<dbReference type="CDD" id="cd01647">
    <property type="entry name" value="RT_LTR"/>
    <property type="match status" value="1"/>
</dbReference>
<keyword evidence="7" id="KW-0175">Coiled coil</keyword>
<evidence type="ECO:0000256" key="5">
    <source>
        <dbReference type="ARBA" id="ARBA00022759"/>
    </source>
</evidence>
<dbReference type="WBParaSite" id="PSAMB.scaffold5095size12674.g25919.t1">
    <property type="protein sequence ID" value="PSAMB.scaffold5095size12674.g25919.t1"/>
    <property type="gene ID" value="PSAMB.scaffold5095size12674.g25919"/>
</dbReference>
<dbReference type="FunFam" id="3.30.70.270:FF:000020">
    <property type="entry name" value="Transposon Tf2-6 polyprotein-like Protein"/>
    <property type="match status" value="1"/>
</dbReference>
<sequence>MDGDRLQQGSSPSIEAGEHHRVSESDHSIESDHGTAVVDTERVDNERDDTTAARHDVTTVGLIAATETTATRPLSSTLPTYLHSEGIPGFSVNEYHPGLLPTFAKYQQCNQQRRNALFDRWVDRYRLLYEYANESHRNTGHSREIDELQMQLIAREQKVTELNEQLDEMHAELAKRQEQLWNEEEKKRSYDEAIIELQEECARLRALVGDPPSDYERLHLEAQQMSDKWATEITAVQNEAEELRRRWSNLATQHNVLYERLQLREQSLRLKNNELAEAARKIHVLERERDYTEIAPTAKVGSRSDQCMGHSDQLHSASVRPEVTQLPSRINSRSTPVKSRPLSPTFHSKVQLPSLVLARETNVSVHHPDLGVAALLQQMALTQQTLAASISSPSFSPHRALDAQAMPRFSGDLSERSFDHWEADFVDFTSLVGASTDQQKLWWLKCALKDLALKYFDNLPTIVRNDYNESMAKLKARFVNPQSLTSAMTVFTSRTMQPDESVMEFGTDLERLSRPALIKMDAESADSMLAAIFSRNILERWRNASLHEQDSASFEQRFRSVIQEEQRVKAFKALGSDKEAKKKPTDRSNHPYSQTRKIVTNPDKASHPNEQTTIVPSASNSHTTPVGAPPSFSSANRTEPRRNAQGQFQCYKDGCRYTDGSPGFHNRILDCPDPSRPHNQSMVKQSNAQVMSADGPNTSSLSTKEMLVQSSAMLLESRDLSTPRPFIDILMGPAGLRQPPLAVSALVDSGCSSSLISFDLCTEYLKRFKGVINAHDVLVDTRLEVRGVSGTPLTVDVALRVPLQYNEYRSECLLYVMREANHPFLLGTDIFPLLGGLNNLLGGVNFAAIMGPTRPIVTPDIQVAEARDLIHRAWQVLDGKDAVNRKYQTVDPSPKVNAANACFATLSQPQILHAGRTTIISVDLKNEFKLCDDEVTYFRPDVKLFQQTGLDCPDAIIAPREGKVKLFAKNWLTEPVMLEAGQFIGTVEPAVLAHSHENEVEISMANSVVAANRAKHKPYMNGGWRTYDNAYPPQSQERIDQLHTQVGLNNSNLNDEERRQVRELLTEYADVFALTDNERGENDWYKFVIDTGDAVPINQSFRRVPLNKRQIIEAETTRMLRLGLIEPSTSSWSSPVNIVTKKDGKHRFVCDFRRVNSVTKKIASKLPRIDDLIDQMNAAQYFSSMDMVMGFWQTILDPATADRSAFATHQGNFQHRVLPQGLTNSPAQFSRVVATVFAGLNTPEDSFLGYYLDDICVYSRDFMSHLQHLKLVFERMRTACLLLKARKCEFMQEEIEFLGYRVGRKGVRPIPAKMQGIIDYPIPCNVKEMQSFLGMCAWYRKWIRSFASIAAPLYQLTRKGQLFKWGDDQHFAFQTLKKHLTAPPILQLPDMSRGWIIETDASDRGIGATLNQLYDDGLHLVQCVSRALNDAESRYSITEKETLAVVYACKAFHPYLLHSLDIEIITDHKSTGAMLLGGGDLPPKHYRWLQVLAELNPKIRYRAGTLNIVADALSRHPSSPATDDEGNESLPADPAAMFINLQPDEDKTTHALVAASDVEKMVEEARINRKKQLDDPALSELVAFYERGIQPQASEARQVIKNHGASLQMEEGVLYFSDDDQEVPDGLRMVVPEKLRRPLFDECHAGLFAGHLNERRIWGTMKRYWWWPRMRPNIRTWTHSCMRCAKNNPGRTRVPPLTSIVVGGPLELVSVDVLQLPLTSRQNKYAVVYVDHLTKWPEVYAVADQTAETLAQTFTDFVSRHSAPNTLLSDQGTPFMSTTFKKVVQLVGTKQTMATAHHHNTVGQCERFNNTLMNMLRKSGERFPDMWDSKLSNTLFAFRASPSASTGYTPFELLYGRQARLPTQHALNRSPMITDLDVSDYATVLSASLSEAWRNAKMHIDASQHAQKRQYDKRATEPAIHPGDRVFMLNPDLSRGPNHKLLFSWEGPMKVIDVTATNNAIVKHFKYPLLPAQEVAMERLVKARKELPDIDPEEHDRRRRRPPQLHQQFPPPDTHKHEHTHSTRSKNKVIEAQSLQTIVDHGTEYHRKWAITTDTEVNTHDFGAPAGNEMFAPSSSSLLELRLPHENTFSTVGTLGGNAEEGARENWRYTPLPKYMTDGQAHCYMFQANNMDQPIMFSDRESIDDRIRRELGTDDAPAKIVNDQSVCAEVMETTENDEKPQPVPIVGALTGKGVFVATNLFIRRGIYGEKNSSAQQVRTNYRPERAVVTGLATHQSFICQTACCTARRQRGDPHYYCKPITIGELFASQYDQRVVRRINSNPRIAEGVVGSVMDLRHYGALLMKMTDAADQLVMNILACPTLEDRLEMYWARIAEVMDGDSLPPLSPLHKMVHHMTAALADNCRVFTEALESTEHLPIFDVTTPPDRHQVNHHDIRSITEGHEMTRRDAYASALERVRYKAWLREKYPIIADGMVHVVGGDSAKMFAQSLSPETRKLTTIDCDTGADLQWVTEQLKKTTLLSTVTHLIISIDMPAAVVDEESASKFAQAYAALDFPPQFTAAIHLVLMGPLPRPGSEAQALAVNMHLQNLQIDRGMVIAEYPLLMLGKEMADRSSWDVQQGHLNFIGGYKIAAQLQQRGVPWIAMPIESLLTQASQYATPRLSKKRQTTERTYPMLKRPPGVHHRVDHEPRLGGGADLHHRYSSSRSADREPHRGGGVGRADSISHHRR</sequence>
<dbReference type="InterPro" id="IPR043502">
    <property type="entry name" value="DNA/RNA_pol_sf"/>
</dbReference>
<dbReference type="GO" id="GO:0004519">
    <property type="term" value="F:endonuclease activity"/>
    <property type="evidence" value="ECO:0007669"/>
    <property type="project" value="UniProtKB-KW"/>
</dbReference>
<dbReference type="GO" id="GO:0015074">
    <property type="term" value="P:DNA integration"/>
    <property type="evidence" value="ECO:0007669"/>
    <property type="project" value="InterPro"/>
</dbReference>
<dbReference type="GO" id="GO:0042575">
    <property type="term" value="C:DNA polymerase complex"/>
    <property type="evidence" value="ECO:0007669"/>
    <property type="project" value="UniProtKB-ARBA"/>
</dbReference>
<evidence type="ECO:0000313" key="12">
    <source>
        <dbReference type="WBParaSite" id="PSAMB.scaffold5095size12674.g25919.t1"/>
    </source>
</evidence>
<evidence type="ECO:0000256" key="8">
    <source>
        <dbReference type="SAM" id="MobiDB-lite"/>
    </source>
</evidence>
<evidence type="ECO:0000313" key="11">
    <source>
        <dbReference type="Proteomes" id="UP000887566"/>
    </source>
</evidence>
<dbReference type="InterPro" id="IPR036397">
    <property type="entry name" value="RNaseH_sf"/>
</dbReference>
<keyword evidence="5" id="KW-0255">Endonuclease</keyword>
<feature type="compositionally biased region" description="Basic residues" evidence="8">
    <location>
        <begin position="2017"/>
        <end position="2027"/>
    </location>
</feature>
<evidence type="ECO:0000256" key="7">
    <source>
        <dbReference type="SAM" id="Coils"/>
    </source>
</evidence>
<dbReference type="FunFam" id="3.30.420.10:FF:000032">
    <property type="entry name" value="Retrovirus-related Pol polyprotein from transposon 297-like Protein"/>
    <property type="match status" value="1"/>
</dbReference>
<dbReference type="InterPro" id="IPR012337">
    <property type="entry name" value="RNaseH-like_sf"/>
</dbReference>
<accession>A0A914WSC6</accession>
<dbReference type="InterPro" id="IPR000477">
    <property type="entry name" value="RT_dom"/>
</dbReference>
<feature type="domain" description="Reverse transcriptase" evidence="9">
    <location>
        <begin position="1120"/>
        <end position="1302"/>
    </location>
</feature>
<dbReference type="CDD" id="cd00303">
    <property type="entry name" value="retropepsin_like"/>
    <property type="match status" value="1"/>
</dbReference>
<evidence type="ECO:0000256" key="4">
    <source>
        <dbReference type="ARBA" id="ARBA00022722"/>
    </source>
</evidence>
<organism evidence="11 12">
    <name type="scientific">Plectus sambesii</name>
    <dbReference type="NCBI Taxonomy" id="2011161"/>
    <lineage>
        <taxon>Eukaryota</taxon>
        <taxon>Metazoa</taxon>
        <taxon>Ecdysozoa</taxon>
        <taxon>Nematoda</taxon>
        <taxon>Chromadorea</taxon>
        <taxon>Plectida</taxon>
        <taxon>Plectina</taxon>
        <taxon>Plectoidea</taxon>
        <taxon>Plectidae</taxon>
        <taxon>Plectus</taxon>
    </lineage>
</organism>
<evidence type="ECO:0000256" key="1">
    <source>
        <dbReference type="ARBA" id="ARBA00012493"/>
    </source>
</evidence>
<dbReference type="CDD" id="cd09274">
    <property type="entry name" value="RNase_HI_RT_Ty3"/>
    <property type="match status" value="1"/>
</dbReference>
<dbReference type="Gene3D" id="3.30.420.10">
    <property type="entry name" value="Ribonuclease H-like superfamily/Ribonuclease H"/>
    <property type="match status" value="1"/>
</dbReference>
<keyword evidence="2" id="KW-0808">Transferase</keyword>
<dbReference type="InterPro" id="IPR050951">
    <property type="entry name" value="Retrovirus_Pol_polyprotein"/>
</dbReference>
<dbReference type="PANTHER" id="PTHR37984">
    <property type="entry name" value="PROTEIN CBG26694"/>
    <property type="match status" value="1"/>
</dbReference>
<dbReference type="Gene3D" id="1.10.340.70">
    <property type="match status" value="1"/>
</dbReference>
<feature type="domain" description="Integrase catalytic" evidence="10">
    <location>
        <begin position="1701"/>
        <end position="1858"/>
    </location>
</feature>
<dbReference type="Pfam" id="PF00665">
    <property type="entry name" value="rve"/>
    <property type="match status" value="1"/>
</dbReference>
<dbReference type="InterPro" id="IPR041588">
    <property type="entry name" value="Integrase_H2C2"/>
</dbReference>
<evidence type="ECO:0000259" key="10">
    <source>
        <dbReference type="PROSITE" id="PS50994"/>
    </source>
</evidence>
<evidence type="ECO:0000256" key="6">
    <source>
        <dbReference type="ARBA" id="ARBA00023268"/>
    </source>
</evidence>
<dbReference type="InterPro" id="IPR043128">
    <property type="entry name" value="Rev_trsase/Diguanyl_cyclase"/>
</dbReference>
<keyword evidence="3" id="KW-0548">Nucleotidyltransferase</keyword>
<keyword evidence="5" id="KW-0378">Hydrolase</keyword>
<dbReference type="PROSITE" id="PS50878">
    <property type="entry name" value="RT_POL"/>
    <property type="match status" value="1"/>
</dbReference>
<feature type="compositionally biased region" description="Polar residues" evidence="8">
    <location>
        <begin position="325"/>
        <end position="337"/>
    </location>
</feature>
<keyword evidence="4" id="KW-0540">Nuclease</keyword>
<keyword evidence="6" id="KW-0511">Multifunctional enzyme</keyword>
<dbReference type="Pfam" id="PF00078">
    <property type="entry name" value="RVT_1"/>
    <property type="match status" value="1"/>
</dbReference>
<feature type="compositionally biased region" description="Polar residues" evidence="8">
    <location>
        <begin position="608"/>
        <end position="624"/>
    </location>
</feature>
<dbReference type="SUPFAM" id="SSF56672">
    <property type="entry name" value="DNA/RNA polymerases"/>
    <property type="match status" value="1"/>
</dbReference>
<feature type="coiled-coil region" evidence="7">
    <location>
        <begin position="145"/>
        <end position="288"/>
    </location>
</feature>
<dbReference type="SUPFAM" id="SSF53098">
    <property type="entry name" value="Ribonuclease H-like"/>
    <property type="match status" value="1"/>
</dbReference>
<dbReference type="Pfam" id="PF17921">
    <property type="entry name" value="Integrase_H2C2"/>
    <property type="match status" value="1"/>
</dbReference>
<dbReference type="PANTHER" id="PTHR37984:SF5">
    <property type="entry name" value="PROTEIN NYNRIN-LIKE"/>
    <property type="match status" value="1"/>
</dbReference>
<evidence type="ECO:0000256" key="3">
    <source>
        <dbReference type="ARBA" id="ARBA00022695"/>
    </source>
</evidence>
<dbReference type="GO" id="GO:0003676">
    <property type="term" value="F:nucleic acid binding"/>
    <property type="evidence" value="ECO:0007669"/>
    <property type="project" value="InterPro"/>
</dbReference>
<dbReference type="EC" id="2.7.7.49" evidence="1"/>
<dbReference type="Gene3D" id="2.40.70.10">
    <property type="entry name" value="Acid Proteases"/>
    <property type="match status" value="1"/>
</dbReference>
<reference evidence="12" key="1">
    <citation type="submission" date="2022-11" db="UniProtKB">
        <authorList>
            <consortium name="WormBaseParasite"/>
        </authorList>
    </citation>
    <scope>IDENTIFICATION</scope>
</reference>
<feature type="region of interest" description="Disordered" evidence="8">
    <location>
        <begin position="1986"/>
        <end position="2028"/>
    </location>
</feature>
<dbReference type="InterPro" id="IPR041577">
    <property type="entry name" value="RT_RNaseH_2"/>
</dbReference>